<dbReference type="Proteomes" id="UP000193303">
    <property type="component" value="Unassembled WGS sequence"/>
</dbReference>
<evidence type="ECO:0000313" key="1">
    <source>
        <dbReference type="EMBL" id="OSI22027.1"/>
    </source>
</evidence>
<gene>
    <name evidence="1" type="ORF">BV912_05735</name>
</gene>
<protein>
    <submittedName>
        <fullName evidence="1">Uncharacterized protein</fullName>
    </submittedName>
</protein>
<comment type="caution">
    <text evidence="1">The sequence shown here is derived from an EMBL/GenBank/DDBJ whole genome shotgun (WGS) entry which is preliminary data.</text>
</comment>
<dbReference type="EMBL" id="MTAB01000010">
    <property type="protein sequence ID" value="OSI22027.1"/>
    <property type="molecule type" value="Genomic_DNA"/>
</dbReference>
<accession>A0A1X3DIB2</accession>
<reference evidence="2" key="1">
    <citation type="submission" date="2017-01" db="EMBL/GenBank/DDBJ databases">
        <authorList>
            <person name="Mah S.A."/>
            <person name="Swanson W.J."/>
            <person name="Moy G.W."/>
            <person name="Vacquier V.D."/>
        </authorList>
    </citation>
    <scope>NUCLEOTIDE SEQUENCE [LARGE SCALE GENOMIC DNA]</scope>
    <source>
        <strain evidence="2">124861</strain>
    </source>
</reference>
<dbReference type="STRING" id="1931275.BV914_04865"/>
<sequence>MQSACIRLSGAIMQYKAGGCSARIEHLAANADCAQSQPNPCSCTPPAIVRHDSVGKKQTYEKAVTHQLKQ</sequence>
<organism evidence="1 2">
    <name type="scientific">Neisseria dumasiana</name>
    <dbReference type="NCBI Taxonomy" id="1931275"/>
    <lineage>
        <taxon>Bacteria</taxon>
        <taxon>Pseudomonadati</taxon>
        <taxon>Pseudomonadota</taxon>
        <taxon>Betaproteobacteria</taxon>
        <taxon>Neisseriales</taxon>
        <taxon>Neisseriaceae</taxon>
        <taxon>Neisseria</taxon>
    </lineage>
</organism>
<proteinExistence type="predicted"/>
<name>A0A1X3DIB2_9NEIS</name>
<evidence type="ECO:0000313" key="2">
    <source>
        <dbReference type="Proteomes" id="UP000193303"/>
    </source>
</evidence>
<dbReference type="AlphaFoldDB" id="A0A1X3DIB2"/>